<dbReference type="InterPro" id="IPR000421">
    <property type="entry name" value="FA58C"/>
</dbReference>
<dbReference type="EMBL" id="LR134141">
    <property type="protein sequence ID" value="VEA06884.1"/>
    <property type="molecule type" value="Genomic_DNA"/>
</dbReference>
<dbReference type="PROSITE" id="PS50022">
    <property type="entry name" value="FA58C_3"/>
    <property type="match status" value="1"/>
</dbReference>
<keyword evidence="1" id="KW-0732">Signal</keyword>
<evidence type="ECO:0000313" key="3">
    <source>
        <dbReference type="EMBL" id="VEA06884.1"/>
    </source>
</evidence>
<evidence type="ECO:0000313" key="4">
    <source>
        <dbReference type="Proteomes" id="UP000267858"/>
    </source>
</evidence>
<name>A0A6D2GF08_SALER</name>
<gene>
    <name evidence="3" type="ORF">NCTC5773_04460</name>
</gene>
<dbReference type="AlphaFoldDB" id="A0A6D2GF08"/>
<dbReference type="InterPro" id="IPR008979">
    <property type="entry name" value="Galactose-bd-like_sf"/>
</dbReference>
<evidence type="ECO:0000256" key="1">
    <source>
        <dbReference type="SAM" id="SignalP"/>
    </source>
</evidence>
<feature type="signal peptide" evidence="1">
    <location>
        <begin position="1"/>
        <end position="24"/>
    </location>
</feature>
<feature type="domain" description="F5/8 type C" evidence="2">
    <location>
        <begin position="10"/>
        <end position="97"/>
    </location>
</feature>
<sequence length="97" mass="10998">MKKTTGWLSLLALSISLVCHQAAANSRLSASAIRVMDAQGNNVSQPLLDNNPATQWQSKLDYNRWLEMDLKGTFQISELQLTYPTQHTNALRRLQQR</sequence>
<evidence type="ECO:0000259" key="2">
    <source>
        <dbReference type="PROSITE" id="PS50022"/>
    </source>
</evidence>
<feature type="chain" id="PRO_5025519707" description="F5/8 type C domain-containing protein" evidence="1">
    <location>
        <begin position="25"/>
        <end position="97"/>
    </location>
</feature>
<reference evidence="3 4" key="1">
    <citation type="submission" date="2018-12" db="EMBL/GenBank/DDBJ databases">
        <authorList>
            <consortium name="Pathogen Informatics"/>
        </authorList>
    </citation>
    <scope>NUCLEOTIDE SEQUENCE [LARGE SCALE GENOMIC DNA]</scope>
    <source>
        <strain evidence="3 4">NCTC5773</strain>
    </source>
</reference>
<protein>
    <recommendedName>
        <fullName evidence="2">F5/8 type C domain-containing protein</fullName>
    </recommendedName>
</protein>
<dbReference type="Gene3D" id="2.60.120.260">
    <property type="entry name" value="Galactose-binding domain-like"/>
    <property type="match status" value="1"/>
</dbReference>
<accession>A0A6D2GF08</accession>
<organism evidence="3 4">
    <name type="scientific">Salmonella enterica subsp. salamae</name>
    <dbReference type="NCBI Taxonomy" id="59202"/>
    <lineage>
        <taxon>Bacteria</taxon>
        <taxon>Pseudomonadati</taxon>
        <taxon>Pseudomonadota</taxon>
        <taxon>Gammaproteobacteria</taxon>
        <taxon>Enterobacterales</taxon>
        <taxon>Enterobacteriaceae</taxon>
        <taxon>Salmonella</taxon>
    </lineage>
</organism>
<dbReference type="Proteomes" id="UP000267858">
    <property type="component" value="Chromosome"/>
</dbReference>
<proteinExistence type="predicted"/>
<dbReference type="SUPFAM" id="SSF49785">
    <property type="entry name" value="Galactose-binding domain-like"/>
    <property type="match status" value="1"/>
</dbReference>